<protein>
    <recommendedName>
        <fullName evidence="3">Lipoprotein</fullName>
    </recommendedName>
</protein>
<accession>A0A9X1QL47</accession>
<reference evidence="1" key="1">
    <citation type="submission" date="2022-01" db="EMBL/GenBank/DDBJ databases">
        <authorList>
            <person name="Jo J.-H."/>
            <person name="Im W.-T."/>
        </authorList>
    </citation>
    <scope>NUCLEOTIDE SEQUENCE</scope>
    <source>
        <strain evidence="1">G124</strain>
    </source>
</reference>
<dbReference type="RefSeq" id="WP_235066988.1">
    <property type="nucleotide sequence ID" value="NZ_JAKFGM010000001.1"/>
</dbReference>
<dbReference type="EMBL" id="JAKFGM010000001">
    <property type="protein sequence ID" value="MCF2514529.1"/>
    <property type="molecule type" value="Genomic_DNA"/>
</dbReference>
<dbReference type="Proteomes" id="UP001139410">
    <property type="component" value="Unassembled WGS sequence"/>
</dbReference>
<sequence>MLFGLTLFASIAACTTATPYQPYRPESVSGVHGGYSDQRIAADQYRVRFHGNELTSRERVEGYLLYRAAELSLQQGYDWFTILDRHTEHDVQTYVAPDPLYRPYYGSGYGYWRPYWRYYDRRNGWDVWYPEWGTSFWYDRVDVTRIESFEADAEIQLHHGPFPVGEPRAFDARKVISDLGPTIELPRKP</sequence>
<comment type="caution">
    <text evidence="1">The sequence shown here is derived from an EMBL/GenBank/DDBJ whole genome shotgun (WGS) entry which is preliminary data.</text>
</comment>
<name>A0A9X1QL47_9SPHN</name>
<evidence type="ECO:0000313" key="2">
    <source>
        <dbReference type="Proteomes" id="UP001139410"/>
    </source>
</evidence>
<evidence type="ECO:0008006" key="3">
    <source>
        <dbReference type="Google" id="ProtNLM"/>
    </source>
</evidence>
<gene>
    <name evidence="1" type="ORF">LVY65_05540</name>
</gene>
<proteinExistence type="predicted"/>
<organism evidence="1 2">
    <name type="scientific">Sphingomonas cremea</name>
    <dbReference type="NCBI Taxonomy" id="2904799"/>
    <lineage>
        <taxon>Bacteria</taxon>
        <taxon>Pseudomonadati</taxon>
        <taxon>Pseudomonadota</taxon>
        <taxon>Alphaproteobacteria</taxon>
        <taxon>Sphingomonadales</taxon>
        <taxon>Sphingomonadaceae</taxon>
        <taxon>Sphingomonas</taxon>
    </lineage>
</organism>
<keyword evidence="2" id="KW-1185">Reference proteome</keyword>
<dbReference type="AlphaFoldDB" id="A0A9X1QL47"/>
<evidence type="ECO:0000313" key="1">
    <source>
        <dbReference type="EMBL" id="MCF2514529.1"/>
    </source>
</evidence>
<dbReference type="NCBIfam" id="NF047637">
    <property type="entry name" value="lipo_CC0125"/>
    <property type="match status" value="1"/>
</dbReference>